<evidence type="ECO:0000256" key="1">
    <source>
        <dbReference type="ARBA" id="ARBA00012528"/>
    </source>
</evidence>
<evidence type="ECO:0000259" key="3">
    <source>
        <dbReference type="PROSITE" id="PS50112"/>
    </source>
</evidence>
<dbReference type="SMART" id="SM00091">
    <property type="entry name" value="PAS"/>
    <property type="match status" value="2"/>
</dbReference>
<feature type="domain" description="PAS" evidence="3">
    <location>
        <begin position="213"/>
        <end position="259"/>
    </location>
</feature>
<comment type="catalytic activity">
    <reaction evidence="2">
        <text>2 GTP = 3',3'-c-di-GMP + 2 diphosphate</text>
        <dbReference type="Rhea" id="RHEA:24898"/>
        <dbReference type="ChEBI" id="CHEBI:33019"/>
        <dbReference type="ChEBI" id="CHEBI:37565"/>
        <dbReference type="ChEBI" id="CHEBI:58805"/>
        <dbReference type="EC" id="2.7.7.65"/>
    </reaction>
</comment>
<dbReference type="SMART" id="SM00065">
    <property type="entry name" value="GAF"/>
    <property type="match status" value="1"/>
</dbReference>
<reference evidence="6 7" key="1">
    <citation type="submission" date="2017-05" db="EMBL/GenBank/DDBJ databases">
        <title>Chromobacterium violaceum GHPS1 isolated from Hydrocarbon polluted soil in French Guiana display an awesome secondary metabolite arsenal and a battery of drug and heavy-metal-resistance and detoxification of xenobiotics proteins.</title>
        <authorList>
            <person name="Belbahri L."/>
        </authorList>
    </citation>
    <scope>NUCLEOTIDE SEQUENCE [LARGE SCALE GENOMIC DNA]</scope>
    <source>
        <strain evidence="6 7">GHPS1</strain>
    </source>
</reference>
<dbReference type="Pfam" id="PF08447">
    <property type="entry name" value="PAS_3"/>
    <property type="match status" value="1"/>
</dbReference>
<dbReference type="InterPro" id="IPR000160">
    <property type="entry name" value="GGDEF_dom"/>
</dbReference>
<dbReference type="AlphaFoldDB" id="A0A202BGF8"/>
<dbReference type="InterPro" id="IPR043128">
    <property type="entry name" value="Rev_trsase/Diguanyl_cyclase"/>
</dbReference>
<dbReference type="InterPro" id="IPR013656">
    <property type="entry name" value="PAS_4"/>
</dbReference>
<dbReference type="PROSITE" id="PS50112">
    <property type="entry name" value="PAS"/>
    <property type="match status" value="1"/>
</dbReference>
<dbReference type="PANTHER" id="PTHR45138">
    <property type="entry name" value="REGULATORY COMPONENTS OF SENSORY TRANSDUCTION SYSTEM"/>
    <property type="match status" value="1"/>
</dbReference>
<protein>
    <recommendedName>
        <fullName evidence="1">diguanylate cyclase</fullName>
        <ecNumber evidence="1">2.7.7.65</ecNumber>
    </recommendedName>
</protein>
<gene>
    <name evidence="6" type="ORF">CBW21_00270</name>
</gene>
<dbReference type="NCBIfam" id="TIGR00254">
    <property type="entry name" value="GGDEF"/>
    <property type="match status" value="1"/>
</dbReference>
<evidence type="ECO:0000259" key="4">
    <source>
        <dbReference type="PROSITE" id="PS50113"/>
    </source>
</evidence>
<dbReference type="InterPro" id="IPR029787">
    <property type="entry name" value="Nucleotide_cyclase"/>
</dbReference>
<evidence type="ECO:0000313" key="7">
    <source>
        <dbReference type="Proteomes" id="UP000196342"/>
    </source>
</evidence>
<dbReference type="NCBIfam" id="TIGR00229">
    <property type="entry name" value="sensory_box"/>
    <property type="match status" value="1"/>
</dbReference>
<feature type="domain" description="GGDEF" evidence="5">
    <location>
        <begin position="536"/>
        <end position="669"/>
    </location>
</feature>
<accession>A0A202BGF8</accession>
<dbReference type="PANTHER" id="PTHR45138:SF9">
    <property type="entry name" value="DIGUANYLATE CYCLASE DGCM-RELATED"/>
    <property type="match status" value="1"/>
</dbReference>
<dbReference type="CDD" id="cd00130">
    <property type="entry name" value="PAS"/>
    <property type="match status" value="2"/>
</dbReference>
<dbReference type="Gene3D" id="3.30.450.20">
    <property type="entry name" value="PAS domain"/>
    <property type="match status" value="2"/>
</dbReference>
<dbReference type="Gene3D" id="3.30.450.40">
    <property type="match status" value="1"/>
</dbReference>
<evidence type="ECO:0000256" key="2">
    <source>
        <dbReference type="ARBA" id="ARBA00034247"/>
    </source>
</evidence>
<dbReference type="InterPro" id="IPR050469">
    <property type="entry name" value="Diguanylate_Cyclase"/>
</dbReference>
<dbReference type="EMBL" id="NHOO01000001">
    <property type="protein sequence ID" value="OVE50465.1"/>
    <property type="molecule type" value="Genomic_DNA"/>
</dbReference>
<organism evidence="6 7">
    <name type="scientific">Chromobacterium violaceum</name>
    <dbReference type="NCBI Taxonomy" id="536"/>
    <lineage>
        <taxon>Bacteria</taxon>
        <taxon>Pseudomonadati</taxon>
        <taxon>Pseudomonadota</taxon>
        <taxon>Betaproteobacteria</taxon>
        <taxon>Neisseriales</taxon>
        <taxon>Chromobacteriaceae</taxon>
        <taxon>Chromobacterium</taxon>
    </lineage>
</organism>
<evidence type="ECO:0000313" key="6">
    <source>
        <dbReference type="EMBL" id="OVE50465.1"/>
    </source>
</evidence>
<dbReference type="Pfam" id="PF01590">
    <property type="entry name" value="GAF"/>
    <property type="match status" value="1"/>
</dbReference>
<evidence type="ECO:0000259" key="5">
    <source>
        <dbReference type="PROSITE" id="PS50887"/>
    </source>
</evidence>
<dbReference type="Pfam" id="PF00990">
    <property type="entry name" value="GGDEF"/>
    <property type="match status" value="1"/>
</dbReference>
<name>A0A202BGF8_CHRVL</name>
<dbReference type="Gene3D" id="3.30.70.270">
    <property type="match status" value="1"/>
</dbReference>
<feature type="domain" description="PAC" evidence="4">
    <location>
        <begin position="282"/>
        <end position="338"/>
    </location>
</feature>
<dbReference type="EC" id="2.7.7.65" evidence="1"/>
<dbReference type="Pfam" id="PF08448">
    <property type="entry name" value="PAS_4"/>
    <property type="match status" value="1"/>
</dbReference>
<dbReference type="CDD" id="cd01949">
    <property type="entry name" value="GGDEF"/>
    <property type="match status" value="1"/>
</dbReference>
<dbReference type="FunFam" id="3.30.70.270:FF:000001">
    <property type="entry name" value="Diguanylate cyclase domain protein"/>
    <property type="match status" value="1"/>
</dbReference>
<keyword evidence="7" id="KW-1185">Reference proteome</keyword>
<dbReference type="InterPro" id="IPR000700">
    <property type="entry name" value="PAS-assoc_C"/>
</dbReference>
<dbReference type="SUPFAM" id="SSF55785">
    <property type="entry name" value="PYP-like sensor domain (PAS domain)"/>
    <property type="match status" value="2"/>
</dbReference>
<dbReference type="InterPro" id="IPR003018">
    <property type="entry name" value="GAF"/>
</dbReference>
<dbReference type="InterPro" id="IPR013655">
    <property type="entry name" value="PAS_fold_3"/>
</dbReference>
<dbReference type="SUPFAM" id="SSF55781">
    <property type="entry name" value="GAF domain-like"/>
    <property type="match status" value="1"/>
</dbReference>
<dbReference type="InterPro" id="IPR000014">
    <property type="entry name" value="PAS"/>
</dbReference>
<dbReference type="InterPro" id="IPR029016">
    <property type="entry name" value="GAF-like_dom_sf"/>
</dbReference>
<dbReference type="PROSITE" id="PS50113">
    <property type="entry name" value="PAC"/>
    <property type="match status" value="1"/>
</dbReference>
<sequence length="673" mass="76032">MRTHPAAVGPQMSKFPIRFTAVAVERSLIPRPLVRQSAVSALFCLPLLLSVPLYALAADQHALLLGQAGWLAALGCGTLWLYGRGQRRKARATLQDACLGLLEFDLAQQYVRGSVHTLQRLLGLPAHTRGMNCARWLMLLHPEDRQLFSNLLLHPPGTPETGYEMRIRHHSGHWEWLEMNLQPTWRNGKVQQLTAICRVITARKHDEAAMLQREQQFRTLVENAEDIIARYDLELRCLFINRSVCRFSDLPLEEHLGKTPRQKGWSDEASARFEQECQLLINNWEARRFELELQHGQQRHIFEIRLFPEFDKAGMLKSILSVDRDVTATRQGERLLAEENEVLEMIAGNHPLPQTLEQICQMMESQQPGSMCSVLLLEEDGQLLRFAAGLSLPPAYRKLSERVAVGPSVGSCGTAAHWKRTIVVDDIQTSPLWAHALHKVQPFGLRACWSMPIFSSDRQLLGTLATYYREPRSPSQEELALAQRITRIIAIALQRDGHEKQLYRLATQDGLTELNNRRQFIELADREIERSRRHGSRMSVLMMDLDHFKDINDHYGHAVGDEVIRHFSQVCREVLRASDLCGRLGGEEFAAVLPDTGLDDARQVAERLRSLASSARLSAVSGSLGYTVSIGVAERHADETDIDEVLGRADKQLYQAKRDGRNRVSGAAPVHCG</sequence>
<proteinExistence type="predicted"/>
<comment type="caution">
    <text evidence="6">The sequence shown here is derived from an EMBL/GenBank/DDBJ whole genome shotgun (WGS) entry which is preliminary data.</text>
</comment>
<dbReference type="Proteomes" id="UP000196342">
    <property type="component" value="Unassembled WGS sequence"/>
</dbReference>
<dbReference type="SUPFAM" id="SSF55073">
    <property type="entry name" value="Nucleotide cyclase"/>
    <property type="match status" value="1"/>
</dbReference>
<dbReference type="PROSITE" id="PS50887">
    <property type="entry name" value="GGDEF"/>
    <property type="match status" value="1"/>
</dbReference>
<dbReference type="SMART" id="SM00267">
    <property type="entry name" value="GGDEF"/>
    <property type="match status" value="1"/>
</dbReference>
<dbReference type="InterPro" id="IPR035965">
    <property type="entry name" value="PAS-like_dom_sf"/>
</dbReference>
<dbReference type="GO" id="GO:0052621">
    <property type="term" value="F:diguanylate cyclase activity"/>
    <property type="evidence" value="ECO:0007669"/>
    <property type="project" value="UniProtKB-EC"/>
</dbReference>